<accession>U6GB77</accession>
<sequence length="206" mass="22634">MEVQRLAFESRAAAAAAEAQTAAAVARNAKTLQRESIQAKEAVHQLHRQAKDAERQQQEQQEIIKSLLKEVETNRLELLRMQQQSGQLGISGSDEVPVKNKNKCPAYRCSSLGDMQQMMTGVKAFQAGLPHSSGASLGTSQSLARLRHPQQQLPTPHAGHAELIDGASSFKLALVRYIPDDSERDASLCCGLQPYDFTVKYRLPPT</sequence>
<proteinExistence type="predicted"/>
<feature type="coiled-coil region" evidence="1">
    <location>
        <begin position="29"/>
        <end position="84"/>
    </location>
</feature>
<dbReference type="VEuPathDB" id="ToxoDB:EAH_00019610"/>
<reference evidence="2" key="1">
    <citation type="submission" date="2013-10" db="EMBL/GenBank/DDBJ databases">
        <title>Genomic analysis of the causative agents of coccidiosis in chickens.</title>
        <authorList>
            <person name="Reid A.J."/>
            <person name="Blake D."/>
            <person name="Billington K."/>
            <person name="Browne H."/>
            <person name="Dunn M."/>
            <person name="Hung S."/>
            <person name="Kawahara F."/>
            <person name="Miranda-Saavedra D."/>
            <person name="Mourier T."/>
            <person name="Nagra H."/>
            <person name="Otto T.D."/>
            <person name="Rawlings N."/>
            <person name="Sanchez A."/>
            <person name="Sanders M."/>
            <person name="Subramaniam C."/>
            <person name="Tay Y."/>
            <person name="Dear P."/>
            <person name="Doerig C."/>
            <person name="Gruber A."/>
            <person name="Parkinson J."/>
            <person name="Shirley M."/>
            <person name="Wan K.L."/>
            <person name="Berriman M."/>
            <person name="Tomley F."/>
            <person name="Pain A."/>
        </authorList>
    </citation>
    <scope>NUCLEOTIDE SEQUENCE [LARGE SCALE GENOMIC DNA]</scope>
    <source>
        <strain evidence="2">Houghton</strain>
    </source>
</reference>
<protein>
    <submittedName>
        <fullName evidence="2">Uncharacterized protein</fullName>
    </submittedName>
</protein>
<gene>
    <name evidence="2" type="ORF">EAH_00019610</name>
</gene>
<organism evidence="2 3">
    <name type="scientific">Eimeria acervulina</name>
    <name type="common">Coccidian parasite</name>
    <dbReference type="NCBI Taxonomy" id="5801"/>
    <lineage>
        <taxon>Eukaryota</taxon>
        <taxon>Sar</taxon>
        <taxon>Alveolata</taxon>
        <taxon>Apicomplexa</taxon>
        <taxon>Conoidasida</taxon>
        <taxon>Coccidia</taxon>
        <taxon>Eucoccidiorida</taxon>
        <taxon>Eimeriorina</taxon>
        <taxon>Eimeriidae</taxon>
        <taxon>Eimeria</taxon>
    </lineage>
</organism>
<dbReference type="Proteomes" id="UP000018050">
    <property type="component" value="Unassembled WGS sequence"/>
</dbReference>
<dbReference type="RefSeq" id="XP_013252728.1">
    <property type="nucleotide sequence ID" value="XM_013397274.1"/>
</dbReference>
<keyword evidence="1" id="KW-0175">Coiled coil</keyword>
<name>U6GB77_EIMAC</name>
<dbReference type="OrthoDB" id="10648534at2759"/>
<evidence type="ECO:0000313" key="2">
    <source>
        <dbReference type="EMBL" id="CDI76787.1"/>
    </source>
</evidence>
<evidence type="ECO:0000313" key="3">
    <source>
        <dbReference type="Proteomes" id="UP000018050"/>
    </source>
</evidence>
<keyword evidence="3" id="KW-1185">Reference proteome</keyword>
<dbReference type="EMBL" id="HG670463">
    <property type="protein sequence ID" value="CDI76787.1"/>
    <property type="molecule type" value="Genomic_DNA"/>
</dbReference>
<dbReference type="AlphaFoldDB" id="U6GB77"/>
<reference evidence="2" key="2">
    <citation type="submission" date="2013-10" db="EMBL/GenBank/DDBJ databases">
        <authorList>
            <person name="Aslett M."/>
        </authorList>
    </citation>
    <scope>NUCLEOTIDE SEQUENCE [LARGE SCALE GENOMIC DNA]</scope>
    <source>
        <strain evidence="2">Houghton</strain>
    </source>
</reference>
<evidence type="ECO:0000256" key="1">
    <source>
        <dbReference type="SAM" id="Coils"/>
    </source>
</evidence>
<dbReference type="GeneID" id="25270031"/>